<feature type="domain" description="Secretion system C-terminal sorting" evidence="2">
    <location>
        <begin position="1262"/>
        <end position="1337"/>
    </location>
</feature>
<sequence length="1340" mass="142559">MKNSITLLLLLCSIVGLVPEANGADYYWVGGSGTWTDLSHWASSSGGAGNAYMTVPTQDDNVVFDNSSFPSGSGETVVLPIGNAYCQNFEWTISGSRNPTYLVFPINSTLNVYGTFSLNSNVEVSYSSTTSAFIKMLGSGLSSVPGVFGGGNQLPNIEFDAVGGEWGITGDLDVEGTLRVTAGTLGSGATGVRRDITVGEFIVDGADASVDLSRMDIIASTKFEVVEAASIVAQNSGRLSSISTPLFMVSDPDDLEYGFLSLTGTDGLLDATGLSLTFLAPVDFSATETNTILGNITYEAPVTLGSPGAIYLFEAGSTQTFATNSDLLADSDCLDYFTIKSTETGSEANFSKPNGDPIEVERFYIQDIHATATQFIAAISFDLGNTDGWDITSPATIDLYWIGGSGNWSDGSNWSTSSGGNAFNCIPNISTNVIFDANSFPGQNETVTVDLPAIYFNNMTWTDPDNDVPTWSIPTGDVLVGGSLTLAPSMLVSLASPTTTEFHFISTAMGNTIDAANGGGIGFDLGNVTFEGTGGWTLNTELKVSGDIVFNNGTFSTGADHNLNATTVSLDGASIDVSFNTSEIFSTTFEVLDYGTFDAGMSNIYTELFDITPSGMSFHEMILLGTEGILRGDDITFFDVKLSSSEKSSVYGDHTYTNELQLDQPGMIVEFEAGSTQTINDLISLGIDCGGQIFLRSTVSGVQANFINPNLTAITVSNLLVRDNAANQLAGALPSFIASSSQDLGNNNDGWSFSSISVGGDVTEFFWIGGTGNWNEGMNWSDVSGGDPINCVPTPNDNVTFDVNSFDGTNDVVTLDGPEQYCLRMLWKGNAMDPESVTGGPIMRLPAGNQLYIYGGMTLASPDFMSLDLLDGDAATFHFNATATNNFIIPGGQSIPNLEFNGPGGGWTISGAISPPDDVETDPALVKTISLLNGSLTIGANIYIEEFLIDGADAALDILTPSLTATDKFDINLIDPLNFNAGTSSITTNILESDIEGVTFNQVILDNLPDDIDASPAVNGNNLIFGTLLLQGASTNFVYGSHQITEALQFHVQGGLAFFYFESGSTQTLGNNAMILRTSETENAPAFVESTVTSSPASFFKASGATCTDYLRITDVNATTNSPGGATFGLIQGTSSVTDATGWTFTDLSCVEFLPVECIDFAAAVKSDNSVELYWITAQEINNSGFEVQRSTDGRRFEAIGWVDGAGTTSEAQKYTFTDLRTEGLTEAYYRIKQIDFDGTAAFACDIQVVNFRQIGAGPMQVFPNPAGEQIQIRWFGKKTGSTLLRLFDQSGRLILNREWNTLEGNNQRELPIAELPRGIYELQLVDTNGQTQGTRLIKQ</sequence>
<dbReference type="Pfam" id="PF18962">
    <property type="entry name" value="Por_Secre_tail"/>
    <property type="match status" value="1"/>
</dbReference>
<dbReference type="RefSeq" id="WP_099149247.1">
    <property type="nucleotide sequence ID" value="NZ_PDUD01000010.1"/>
</dbReference>
<keyword evidence="1" id="KW-0732">Signal</keyword>
<comment type="caution">
    <text evidence="3">The sequence shown here is derived from an EMBL/GenBank/DDBJ whole genome shotgun (WGS) entry which is preliminary data.</text>
</comment>
<accession>A0A2D0NFR5</accession>
<evidence type="ECO:0000259" key="2">
    <source>
        <dbReference type="Pfam" id="PF18962"/>
    </source>
</evidence>
<keyword evidence="4" id="KW-1185">Reference proteome</keyword>
<dbReference type="InterPro" id="IPR013783">
    <property type="entry name" value="Ig-like_fold"/>
</dbReference>
<dbReference type="OrthoDB" id="7794186at2"/>
<feature type="chain" id="PRO_5011977004" description="Secretion system C-terminal sorting domain-containing protein" evidence="1">
    <location>
        <begin position="24"/>
        <end position="1340"/>
    </location>
</feature>
<name>A0A2D0NFR5_FLAN2</name>
<dbReference type="InterPro" id="IPR026444">
    <property type="entry name" value="Secre_tail"/>
</dbReference>
<dbReference type="NCBIfam" id="TIGR04183">
    <property type="entry name" value="Por_Secre_tail"/>
    <property type="match status" value="1"/>
</dbReference>
<reference evidence="3 4" key="1">
    <citation type="submission" date="2017-10" db="EMBL/GenBank/DDBJ databases">
        <title>The draft genome sequence of Lewinella nigricans NBRC 102662.</title>
        <authorList>
            <person name="Wang K."/>
        </authorList>
    </citation>
    <scope>NUCLEOTIDE SEQUENCE [LARGE SCALE GENOMIC DNA]</scope>
    <source>
        <strain evidence="3 4">NBRC 102662</strain>
    </source>
</reference>
<evidence type="ECO:0000256" key="1">
    <source>
        <dbReference type="SAM" id="SignalP"/>
    </source>
</evidence>
<dbReference type="Gene3D" id="2.60.40.10">
    <property type="entry name" value="Immunoglobulins"/>
    <property type="match status" value="1"/>
</dbReference>
<dbReference type="EMBL" id="PDUD01000010">
    <property type="protein sequence ID" value="PHN07317.1"/>
    <property type="molecule type" value="Genomic_DNA"/>
</dbReference>
<proteinExistence type="predicted"/>
<dbReference type="Proteomes" id="UP000223913">
    <property type="component" value="Unassembled WGS sequence"/>
</dbReference>
<gene>
    <name evidence="3" type="ORF">CRP01_06715</name>
</gene>
<protein>
    <recommendedName>
        <fullName evidence="2">Secretion system C-terminal sorting domain-containing protein</fullName>
    </recommendedName>
</protein>
<evidence type="ECO:0000313" key="3">
    <source>
        <dbReference type="EMBL" id="PHN07317.1"/>
    </source>
</evidence>
<evidence type="ECO:0000313" key="4">
    <source>
        <dbReference type="Proteomes" id="UP000223913"/>
    </source>
</evidence>
<feature type="signal peptide" evidence="1">
    <location>
        <begin position="1"/>
        <end position="23"/>
    </location>
</feature>
<organism evidence="3 4">
    <name type="scientific">Flavilitoribacter nigricans (strain ATCC 23147 / DSM 23189 / NBRC 102662 / NCIMB 1420 / SS-2)</name>
    <name type="common">Lewinella nigricans</name>
    <dbReference type="NCBI Taxonomy" id="1122177"/>
    <lineage>
        <taxon>Bacteria</taxon>
        <taxon>Pseudomonadati</taxon>
        <taxon>Bacteroidota</taxon>
        <taxon>Saprospiria</taxon>
        <taxon>Saprospirales</taxon>
        <taxon>Lewinellaceae</taxon>
        <taxon>Flavilitoribacter</taxon>
    </lineage>
</organism>